<dbReference type="EMBL" id="JAHQIW010003548">
    <property type="protein sequence ID" value="KAJ1359138.1"/>
    <property type="molecule type" value="Genomic_DNA"/>
</dbReference>
<dbReference type="Proteomes" id="UP001196413">
    <property type="component" value="Unassembled WGS sequence"/>
</dbReference>
<accession>A0AAD5MM05</accession>
<gene>
    <name evidence="2" type="ORF">KIN20_017789</name>
</gene>
<name>A0AAD5MM05_PARTN</name>
<reference evidence="2" key="1">
    <citation type="submission" date="2021-06" db="EMBL/GenBank/DDBJ databases">
        <title>Parelaphostrongylus tenuis whole genome reference sequence.</title>
        <authorList>
            <person name="Garwood T.J."/>
            <person name="Larsen P.A."/>
            <person name="Fountain-Jones N.M."/>
            <person name="Garbe J.R."/>
            <person name="Macchietto M.G."/>
            <person name="Kania S.A."/>
            <person name="Gerhold R.W."/>
            <person name="Richards J.E."/>
            <person name="Wolf T.M."/>
        </authorList>
    </citation>
    <scope>NUCLEOTIDE SEQUENCE</scope>
    <source>
        <strain evidence="2">MNPRO001-30</strain>
        <tissue evidence="2">Meninges</tissue>
    </source>
</reference>
<keyword evidence="3" id="KW-1185">Reference proteome</keyword>
<organism evidence="2 3">
    <name type="scientific">Parelaphostrongylus tenuis</name>
    <name type="common">Meningeal worm</name>
    <dbReference type="NCBI Taxonomy" id="148309"/>
    <lineage>
        <taxon>Eukaryota</taxon>
        <taxon>Metazoa</taxon>
        <taxon>Ecdysozoa</taxon>
        <taxon>Nematoda</taxon>
        <taxon>Chromadorea</taxon>
        <taxon>Rhabditida</taxon>
        <taxon>Rhabditina</taxon>
        <taxon>Rhabditomorpha</taxon>
        <taxon>Strongyloidea</taxon>
        <taxon>Metastrongylidae</taxon>
        <taxon>Parelaphostrongylus</taxon>
    </lineage>
</organism>
<feature type="chain" id="PRO_5042164678" evidence="1">
    <location>
        <begin position="21"/>
        <end position="223"/>
    </location>
</feature>
<evidence type="ECO:0000313" key="2">
    <source>
        <dbReference type="EMBL" id="KAJ1359138.1"/>
    </source>
</evidence>
<sequence>MTMLPSLLISLLATFAVVLGCGVLPQGQAVTRNFTVNGFKLPAAMVFTSSPGASVQLPGGVATTSDGARSFVSRLVMQTITDVLEEQGRNAGLPDAMISGILSQLMIQVSYEPLECKTITVKPPTNGAVGAGMKDLPHCLVFGNTVTALCTHMDQAMCMINTNMNIGAIDVKHMSISGSLTTTNIIMANWSREMWQSVVNRAVRILSSGPFASHFFSAVGNVG</sequence>
<evidence type="ECO:0000313" key="3">
    <source>
        <dbReference type="Proteomes" id="UP001196413"/>
    </source>
</evidence>
<feature type="signal peptide" evidence="1">
    <location>
        <begin position="1"/>
        <end position="20"/>
    </location>
</feature>
<evidence type="ECO:0000256" key="1">
    <source>
        <dbReference type="SAM" id="SignalP"/>
    </source>
</evidence>
<keyword evidence="1" id="KW-0732">Signal</keyword>
<proteinExistence type="predicted"/>
<comment type="caution">
    <text evidence="2">The sequence shown here is derived from an EMBL/GenBank/DDBJ whole genome shotgun (WGS) entry which is preliminary data.</text>
</comment>
<protein>
    <submittedName>
        <fullName evidence="2">Uncharacterized protein</fullName>
    </submittedName>
</protein>
<dbReference type="AlphaFoldDB" id="A0AAD5MM05"/>